<feature type="domain" description="UBA" evidence="5">
    <location>
        <begin position="203"/>
        <end position="243"/>
    </location>
</feature>
<dbReference type="GO" id="GO:0000151">
    <property type="term" value="C:ubiquitin ligase complex"/>
    <property type="evidence" value="ECO:0007669"/>
    <property type="project" value="TreeGrafter"/>
</dbReference>
<dbReference type="SUPFAM" id="SSF46934">
    <property type="entry name" value="UBA-like"/>
    <property type="match status" value="2"/>
</dbReference>
<dbReference type="InterPro" id="IPR041927">
    <property type="entry name" value="UBA2_UBAC1"/>
</dbReference>
<feature type="region of interest" description="Disordered" evidence="4">
    <location>
        <begin position="173"/>
        <end position="197"/>
    </location>
</feature>
<evidence type="ECO:0000256" key="2">
    <source>
        <dbReference type="ARBA" id="ARBA00022490"/>
    </source>
</evidence>
<dbReference type="InParanoid" id="A0A6P8IB13"/>
<dbReference type="InterPro" id="IPR009060">
    <property type="entry name" value="UBA-like_sf"/>
</dbReference>
<dbReference type="Proteomes" id="UP000515163">
    <property type="component" value="Unplaced"/>
</dbReference>
<dbReference type="PROSITE" id="PS50053">
    <property type="entry name" value="UBIQUITIN_2"/>
    <property type="match status" value="1"/>
</dbReference>
<feature type="domain" description="UBA" evidence="5">
    <location>
        <begin position="270"/>
        <end position="310"/>
    </location>
</feature>
<accession>A0A6P8IB13</accession>
<dbReference type="SMART" id="SM00165">
    <property type="entry name" value="UBA"/>
    <property type="match status" value="2"/>
</dbReference>
<dbReference type="InterPro" id="IPR052476">
    <property type="entry name" value="UBAC1"/>
</dbReference>
<dbReference type="Gene3D" id="1.10.8.10">
    <property type="entry name" value="DNA helicase RuvA subunit, C-terminal domain"/>
    <property type="match status" value="2"/>
</dbReference>
<dbReference type="Pfam" id="PF22562">
    <property type="entry name" value="UBA_7"/>
    <property type="match status" value="1"/>
</dbReference>
<evidence type="ECO:0000313" key="8">
    <source>
        <dbReference type="RefSeq" id="XP_031562512.1"/>
    </source>
</evidence>
<dbReference type="InterPro" id="IPR057650">
    <property type="entry name" value="UBL_UBAC1"/>
</dbReference>
<comment type="subcellular location">
    <subcellularLocation>
        <location evidence="1">Cytoplasm</location>
    </subcellularLocation>
</comment>
<dbReference type="AlphaFoldDB" id="A0A6P8IB13"/>
<feature type="compositionally biased region" description="Low complexity" evidence="4">
    <location>
        <begin position="173"/>
        <end position="186"/>
    </location>
</feature>
<evidence type="ECO:0000259" key="6">
    <source>
        <dbReference type="PROSITE" id="PS50053"/>
    </source>
</evidence>
<dbReference type="GO" id="GO:0005737">
    <property type="term" value="C:cytoplasm"/>
    <property type="evidence" value="ECO:0007669"/>
    <property type="project" value="UniProtKB-SubCell"/>
</dbReference>
<keyword evidence="3" id="KW-0677">Repeat</keyword>
<organism evidence="7 8">
    <name type="scientific">Actinia tenebrosa</name>
    <name type="common">Australian red waratah sea anemone</name>
    <dbReference type="NCBI Taxonomy" id="6105"/>
    <lineage>
        <taxon>Eukaryota</taxon>
        <taxon>Metazoa</taxon>
        <taxon>Cnidaria</taxon>
        <taxon>Anthozoa</taxon>
        <taxon>Hexacorallia</taxon>
        <taxon>Actiniaria</taxon>
        <taxon>Actiniidae</taxon>
        <taxon>Actinia</taxon>
    </lineage>
</organism>
<dbReference type="InterPro" id="IPR041926">
    <property type="entry name" value="UBA1_UBAC1"/>
</dbReference>
<dbReference type="SUPFAM" id="SSF54236">
    <property type="entry name" value="Ubiquitin-like"/>
    <property type="match status" value="1"/>
</dbReference>
<dbReference type="PANTHER" id="PTHR46738">
    <property type="entry name" value="UBIQUITIN-ASSOCIATED DOMAIN-CONTAINING PROTEIN 1"/>
    <property type="match status" value="1"/>
</dbReference>
<gene>
    <name evidence="8" type="primary">LOC116298262</name>
</gene>
<evidence type="ECO:0000313" key="7">
    <source>
        <dbReference type="Proteomes" id="UP000515163"/>
    </source>
</evidence>
<reference evidence="8" key="1">
    <citation type="submission" date="2025-08" db="UniProtKB">
        <authorList>
            <consortium name="RefSeq"/>
        </authorList>
    </citation>
    <scope>IDENTIFICATION</scope>
    <source>
        <tissue evidence="8">Tentacle</tissue>
    </source>
</reference>
<sequence length="386" mass="43070">MRDLELQGLKSLNAVPLIQIKVTNASGKEVALTVSCKDRVAVVKDKALGGEFYKDSSSYKLVIGKCRRILDDGKSLEEEGVQEDDELVLLKRRQNTNEDKNQKRVSSKGPDIATIQRLTLKLEARKKEETPPSSSGGSIDFNTELRRILVSLIDSSLLLQSIDEYDEEGNLYKGTSNAEASSSSSGDKTDEGLKGRIDDDEFAVNPEILKQFTDMGFTEAKATKALRIHRMSPMQAMEWLLQHESDPDLDESEPLTVGYSRTRRKRREFTPNPRAVENLKEMGFQEEDILVALKVTGNNQEAACDWLLGDKKCGVVNIDEGLDQDSPMYKAIMENPMVQLGLYNPRILAAFEDMLESPTNSGMYISDPETGPVLLQISRIVQGFAR</sequence>
<dbReference type="CDD" id="cd17039">
    <property type="entry name" value="Ubl_ubiquitin_like"/>
    <property type="match status" value="1"/>
</dbReference>
<keyword evidence="7" id="KW-1185">Reference proteome</keyword>
<keyword evidence="2" id="KW-0963">Cytoplasm</keyword>
<name>A0A6P8IB13_ACTTE</name>
<feature type="domain" description="Ubiquitin-like" evidence="6">
    <location>
        <begin position="18"/>
        <end position="96"/>
    </location>
</feature>
<dbReference type="CDD" id="cd14303">
    <property type="entry name" value="UBA1_KPC2"/>
    <property type="match status" value="1"/>
</dbReference>
<dbReference type="GeneID" id="116298262"/>
<evidence type="ECO:0000256" key="1">
    <source>
        <dbReference type="ARBA" id="ARBA00004496"/>
    </source>
</evidence>
<dbReference type="Gene3D" id="3.10.20.90">
    <property type="entry name" value="Phosphatidylinositol 3-kinase Catalytic Subunit, Chain A, domain 1"/>
    <property type="match status" value="1"/>
</dbReference>
<dbReference type="FunCoup" id="A0A6P8IB13">
    <property type="interactions" value="492"/>
</dbReference>
<dbReference type="RefSeq" id="XP_031562512.1">
    <property type="nucleotide sequence ID" value="XM_031706652.1"/>
</dbReference>
<dbReference type="Pfam" id="PF23326">
    <property type="entry name" value="UBL_UBAC1"/>
    <property type="match status" value="1"/>
</dbReference>
<dbReference type="PROSITE" id="PS50030">
    <property type="entry name" value="UBA"/>
    <property type="match status" value="2"/>
</dbReference>
<evidence type="ECO:0000256" key="3">
    <source>
        <dbReference type="ARBA" id="ARBA00022737"/>
    </source>
</evidence>
<dbReference type="InterPro" id="IPR029071">
    <property type="entry name" value="Ubiquitin-like_domsf"/>
</dbReference>
<dbReference type="OrthoDB" id="336240at2759"/>
<evidence type="ECO:0000256" key="4">
    <source>
        <dbReference type="SAM" id="MobiDB-lite"/>
    </source>
</evidence>
<dbReference type="InterPro" id="IPR015940">
    <property type="entry name" value="UBA"/>
</dbReference>
<dbReference type="Gene3D" id="1.10.260.100">
    <property type="match status" value="1"/>
</dbReference>
<evidence type="ECO:0000259" key="5">
    <source>
        <dbReference type="PROSITE" id="PS50030"/>
    </source>
</evidence>
<dbReference type="CDD" id="cd14304">
    <property type="entry name" value="UBA2_KPC2"/>
    <property type="match status" value="1"/>
</dbReference>
<dbReference type="InterPro" id="IPR000626">
    <property type="entry name" value="Ubiquitin-like_dom"/>
</dbReference>
<proteinExistence type="predicted"/>
<dbReference type="Pfam" id="PF00627">
    <property type="entry name" value="UBA"/>
    <property type="match status" value="1"/>
</dbReference>
<protein>
    <submittedName>
        <fullName evidence="8">Ubiquitin-associated domain-containing protein 1-like</fullName>
    </submittedName>
</protein>
<feature type="compositionally biased region" description="Basic and acidic residues" evidence="4">
    <location>
        <begin position="187"/>
        <end position="197"/>
    </location>
</feature>
<dbReference type="KEGG" id="aten:116298262"/>
<dbReference type="PANTHER" id="PTHR46738:SF1">
    <property type="entry name" value="UBIQUITIN-ASSOCIATED DOMAIN-CONTAINING PROTEIN 1"/>
    <property type="match status" value="1"/>
</dbReference>